<keyword evidence="1" id="KW-0862">Zinc</keyword>
<dbReference type="PANTHER" id="PTHR46978">
    <property type="entry name" value="ZINC KNUCKLE (CCHC-TYPE) FAMILY PROTEIN"/>
    <property type="match status" value="1"/>
</dbReference>
<feature type="region of interest" description="Disordered" evidence="2">
    <location>
        <begin position="427"/>
        <end position="535"/>
    </location>
</feature>
<feature type="compositionally biased region" description="Basic and acidic residues" evidence="2">
    <location>
        <begin position="211"/>
        <end position="222"/>
    </location>
</feature>
<organism evidence="4 5">
    <name type="scientific">Pythium oligandrum</name>
    <name type="common">Mycoparasitic fungus</name>
    <dbReference type="NCBI Taxonomy" id="41045"/>
    <lineage>
        <taxon>Eukaryota</taxon>
        <taxon>Sar</taxon>
        <taxon>Stramenopiles</taxon>
        <taxon>Oomycota</taxon>
        <taxon>Peronosporomycetes</taxon>
        <taxon>Pythiales</taxon>
        <taxon>Pythiaceae</taxon>
        <taxon>Pythium</taxon>
    </lineage>
</organism>
<feature type="region of interest" description="Disordered" evidence="2">
    <location>
        <begin position="174"/>
        <end position="229"/>
    </location>
</feature>
<feature type="domain" description="CCHC-type" evidence="3">
    <location>
        <begin position="243"/>
        <end position="257"/>
    </location>
</feature>
<dbReference type="InterPro" id="IPR025836">
    <property type="entry name" value="Zn_knuckle_CX2CX4HX4C"/>
</dbReference>
<evidence type="ECO:0000313" key="4">
    <source>
        <dbReference type="EMBL" id="TMW64467.1"/>
    </source>
</evidence>
<feature type="compositionally biased region" description="Acidic residues" evidence="2">
    <location>
        <begin position="79"/>
        <end position="91"/>
    </location>
</feature>
<dbReference type="InterPro" id="IPR036875">
    <property type="entry name" value="Znf_CCHC_sf"/>
</dbReference>
<dbReference type="Pfam" id="PF14392">
    <property type="entry name" value="zf-CCHC_4"/>
    <property type="match status" value="3"/>
</dbReference>
<feature type="domain" description="CCHC-type" evidence="3">
    <location>
        <begin position="387"/>
        <end position="402"/>
    </location>
</feature>
<dbReference type="InterPro" id="IPR001878">
    <property type="entry name" value="Znf_CCHC"/>
</dbReference>
<feature type="compositionally biased region" description="Gly residues" evidence="2">
    <location>
        <begin position="461"/>
        <end position="473"/>
    </location>
</feature>
<feature type="domain" description="CCHC-type" evidence="3">
    <location>
        <begin position="413"/>
        <end position="428"/>
    </location>
</feature>
<dbReference type="SMART" id="SM00343">
    <property type="entry name" value="ZnF_C2HC"/>
    <property type="match status" value="6"/>
</dbReference>
<feature type="compositionally biased region" description="Polar residues" evidence="2">
    <location>
        <begin position="104"/>
        <end position="114"/>
    </location>
</feature>
<keyword evidence="1" id="KW-0863">Zinc-finger</keyword>
<evidence type="ECO:0000313" key="5">
    <source>
        <dbReference type="Proteomes" id="UP000794436"/>
    </source>
</evidence>
<feature type="region of interest" description="Disordered" evidence="2">
    <location>
        <begin position="1"/>
        <end position="120"/>
    </location>
</feature>
<dbReference type="PANTHER" id="PTHR46978:SF1">
    <property type="entry name" value="ZINC KNUCKLE (CCHC-TYPE) FAMILY PROTEIN"/>
    <property type="match status" value="1"/>
</dbReference>
<dbReference type="Gene3D" id="4.10.60.10">
    <property type="entry name" value="Zinc finger, CCHC-type"/>
    <property type="match status" value="4"/>
</dbReference>
<dbReference type="PROSITE" id="PS50158">
    <property type="entry name" value="ZF_CCHC"/>
    <property type="match status" value="3"/>
</dbReference>
<dbReference type="AlphaFoldDB" id="A0A8K1CLF6"/>
<keyword evidence="1" id="KW-0479">Metal-binding</keyword>
<evidence type="ECO:0000256" key="1">
    <source>
        <dbReference type="PROSITE-ProRule" id="PRU00047"/>
    </source>
</evidence>
<dbReference type="SUPFAM" id="SSF57756">
    <property type="entry name" value="Retrovirus zinc finger-like domains"/>
    <property type="match status" value="3"/>
</dbReference>
<dbReference type="Proteomes" id="UP000794436">
    <property type="component" value="Unassembled WGS sequence"/>
</dbReference>
<gene>
    <name evidence="4" type="ORF">Poli38472_011347</name>
</gene>
<dbReference type="Pfam" id="PF00098">
    <property type="entry name" value="zf-CCHC"/>
    <property type="match status" value="3"/>
</dbReference>
<dbReference type="GO" id="GO:0008270">
    <property type="term" value="F:zinc ion binding"/>
    <property type="evidence" value="ECO:0007669"/>
    <property type="project" value="UniProtKB-KW"/>
</dbReference>
<name>A0A8K1CLF6_PYTOL</name>
<protein>
    <recommendedName>
        <fullName evidence="3">CCHC-type domain-containing protein</fullName>
    </recommendedName>
</protein>
<reference evidence="4" key="1">
    <citation type="submission" date="2019-03" db="EMBL/GenBank/DDBJ databases">
        <title>Long read genome sequence of the mycoparasitic Pythium oligandrum ATCC 38472 isolated from sugarbeet rhizosphere.</title>
        <authorList>
            <person name="Gaulin E."/>
        </authorList>
    </citation>
    <scope>NUCLEOTIDE SEQUENCE</scope>
    <source>
        <strain evidence="4">ATCC 38472_TT</strain>
    </source>
</reference>
<evidence type="ECO:0000259" key="3">
    <source>
        <dbReference type="PROSITE" id="PS50158"/>
    </source>
</evidence>
<dbReference type="GO" id="GO:0003676">
    <property type="term" value="F:nucleic acid binding"/>
    <property type="evidence" value="ECO:0007669"/>
    <property type="project" value="InterPro"/>
</dbReference>
<comment type="caution">
    <text evidence="4">The sequence shown here is derived from an EMBL/GenBank/DDBJ whole genome shotgun (WGS) entry which is preliminary data.</text>
</comment>
<dbReference type="OrthoDB" id="3863715at2759"/>
<sequence>MTSRTQQDKAAVLDVMSDVSVESEEDEVIHVMDPSDPRAHGRQNLTSTAKSGSKAPAQSSSRWDQDSDDERNDAIIIDDSGEDEDDVDEDLGVVVHMDNEQETTENASDPSLATDSKAKAPKLSNWAMSRFLVSRKDRKIPVVEEPPLEPLNDFILSDFGTRFRGPTGEVVVEKDVEASDGDDGDDGDAKFRVGAPLFDSSPSDEVAGSEKAAKEAKNDENGKASQARKRRENRYFVTDLATKCFNCGQVGHMSNVCANDKLQKPCYYCGLRGHNTFVCPHLPCTSCLQLGHEVRDCNNRRLTRRSCAVCGRAGHDKENCGNVDLRNVTCMVCLKGGHLHCAPIPPPADRRIYCPHCAGNHELERCRDYVEPSPVSFTVRPVRADMKCFICNKPGHIAAACPTRTGYNGGNSCFNCGERGHYASDCPNSGSRGGRGQVSGRKRGRREFYDDDEDEDRGARRGGNGNHGYGGGSNRRVFFDNSDEDENDNGHYYVPGSRASNSYPRLDAALPSFRGFNGNRHGQKKSYGGNRRQWR</sequence>
<accession>A0A8K1CLF6</accession>
<feature type="compositionally biased region" description="Basic and acidic residues" evidence="2">
    <location>
        <begin position="28"/>
        <end position="39"/>
    </location>
</feature>
<keyword evidence="5" id="KW-1185">Reference proteome</keyword>
<proteinExistence type="predicted"/>
<dbReference type="EMBL" id="SPLM01000039">
    <property type="protein sequence ID" value="TMW64467.1"/>
    <property type="molecule type" value="Genomic_DNA"/>
</dbReference>
<evidence type="ECO:0000256" key="2">
    <source>
        <dbReference type="SAM" id="MobiDB-lite"/>
    </source>
</evidence>